<dbReference type="EC" id="4.99.1.12" evidence="2"/>
<reference evidence="4" key="3">
    <citation type="submission" date="2022-01" db="EMBL/GenBank/DDBJ databases">
        <title>Collection of gut derived symbiotic bacterial strains cultured from healthy donors.</title>
        <authorList>
            <person name="Lin H."/>
            <person name="Kohout C."/>
            <person name="Waligurski E."/>
            <person name="Pamer E.G."/>
        </authorList>
    </citation>
    <scope>NUCLEOTIDE SEQUENCE</scope>
    <source>
        <strain evidence="4">DFI.6.55</strain>
    </source>
</reference>
<dbReference type="EMBL" id="JAKNGE010000054">
    <property type="protein sequence ID" value="MCG4749171.1"/>
    <property type="molecule type" value="Genomic_DNA"/>
</dbReference>
<dbReference type="AlphaFoldDB" id="A0AAW5C6S0"/>
<evidence type="ECO:0000313" key="7">
    <source>
        <dbReference type="Proteomes" id="UP001299608"/>
    </source>
</evidence>
<comment type="function">
    <text evidence="2">Involved in the biosynthesis of a nickel-pincer cofactor ((SCS)Ni(II) pincer complex). Binds Ni(2+), and functions in nickel delivery to pyridinium-3,5-bisthiocarboxylic acid mononucleotide (P2TMN), to form the mature cofactor. Is thus probably required for the activation of nickel-pincer cofactor-dependent enzymes.</text>
</comment>
<feature type="compositionally biased region" description="Basic and acidic residues" evidence="3">
    <location>
        <begin position="69"/>
        <end position="86"/>
    </location>
</feature>
<dbReference type="PANTHER" id="PTHR36566:SF1">
    <property type="entry name" value="PYRIDINIUM-3,5-BISTHIOCARBOXYLIC ACID MONONUCLEOTIDE NICKEL INSERTION PROTEIN"/>
    <property type="match status" value="1"/>
</dbReference>
<dbReference type="Proteomes" id="UP001299608">
    <property type="component" value="Unassembled WGS sequence"/>
</dbReference>
<evidence type="ECO:0000313" key="4">
    <source>
        <dbReference type="EMBL" id="MCG4749171.1"/>
    </source>
</evidence>
<evidence type="ECO:0000256" key="3">
    <source>
        <dbReference type="SAM" id="MobiDB-lite"/>
    </source>
</evidence>
<evidence type="ECO:0000256" key="2">
    <source>
        <dbReference type="HAMAP-Rule" id="MF_01074"/>
    </source>
</evidence>
<reference evidence="5 6" key="1">
    <citation type="journal article" date="2020" name="Cell Host Microbe">
        <title>Functional and Genomic Variation between Human-Derived Isolates of Lachnospiraceae Reveals Inter- and Intra-Species Diversity.</title>
        <authorList>
            <person name="Sorbara M.T."/>
            <person name="Littmann E.R."/>
            <person name="Fontana E."/>
            <person name="Moody T.U."/>
            <person name="Kohout C.E."/>
            <person name="Gjonbalaj M."/>
            <person name="Eaton V."/>
            <person name="Seok R."/>
            <person name="Leiner I.M."/>
            <person name="Pamer E.G."/>
        </authorList>
    </citation>
    <scope>NUCLEOTIDE SEQUENCE [LARGE SCALE GENOMIC DNA]</scope>
    <source>
        <strain evidence="5 6">MSK.1.17</strain>
    </source>
</reference>
<gene>
    <name evidence="2 4" type="primary">larC</name>
    <name evidence="5" type="ORF">G5B36_25430</name>
    <name evidence="4" type="ORF">L0N08_27565</name>
</gene>
<dbReference type="GO" id="GO:0016829">
    <property type="term" value="F:lyase activity"/>
    <property type="evidence" value="ECO:0007669"/>
    <property type="project" value="UniProtKB-UniRule"/>
</dbReference>
<dbReference type="PANTHER" id="PTHR36566">
    <property type="entry name" value="NICKEL INSERTION PROTEIN-RELATED"/>
    <property type="match status" value="1"/>
</dbReference>
<dbReference type="NCBIfam" id="TIGR00299">
    <property type="entry name" value="nickel pincer cofactor biosynthesis protein LarC"/>
    <property type="match status" value="1"/>
</dbReference>
<sequence>MGKILYLECNSGISGDMTVGALLDLGADRHVLEHALESLGVGGYHLHFGRKDVCGLDSYDFDVHLKEDGHEHDHEHDHPHSHEDHHGHSHAHQHGDGHPHVHRNLFDIYQIIDKLESNDRVKELARRMFRIVAEAESKAHGLPVDQVHFHEVGAIDSIVDIISVAVCVDNLGVDDVVVSALAEGHGHVHCQHGVLPVPVPATANIASAYGLDLRFTDNDGEMVTPTGAAIAAALRTRDSLPDSCRLLKIGMGAGNRVFRQANVLRAMLMETSHTDAGANDGEMALDGQSMWVMETNLDDCTGEILGFVMELLLEAGAADVWYTPIYMKKNRPAYTLSVLCRREEREKLEEIVLIHTTTIGIRQYPVARTVLTRKRVTVDTACGPADVKVCTYKDRKFYYPEYEGVRRICRDTGRDFKAVYQDVRLEAERKGL</sequence>
<dbReference type="GO" id="GO:0051604">
    <property type="term" value="P:protein maturation"/>
    <property type="evidence" value="ECO:0007669"/>
    <property type="project" value="UniProtKB-UniRule"/>
</dbReference>
<dbReference type="EMBL" id="JAAITT010000054">
    <property type="protein sequence ID" value="NSJ52007.1"/>
    <property type="molecule type" value="Genomic_DNA"/>
</dbReference>
<evidence type="ECO:0000313" key="6">
    <source>
        <dbReference type="Proteomes" id="UP000669239"/>
    </source>
</evidence>
<accession>A0AAW5C6S0</accession>
<dbReference type="InterPro" id="IPR002822">
    <property type="entry name" value="Ni_insertion"/>
</dbReference>
<dbReference type="HAMAP" id="MF_01074">
    <property type="entry name" value="LarC"/>
    <property type="match status" value="1"/>
</dbReference>
<name>A0AAW5C6S0_9FIRM</name>
<organism evidence="4 7">
    <name type="scientific">Enterocloster aldenensis</name>
    <dbReference type="NCBI Taxonomy" id="358742"/>
    <lineage>
        <taxon>Bacteria</taxon>
        <taxon>Bacillati</taxon>
        <taxon>Bacillota</taxon>
        <taxon>Clostridia</taxon>
        <taxon>Lachnospirales</taxon>
        <taxon>Lachnospiraceae</taxon>
        <taxon>Enterocloster</taxon>
    </lineage>
</organism>
<comment type="caution">
    <text evidence="4">The sequence shown here is derived from an EMBL/GenBank/DDBJ whole genome shotgun (WGS) entry which is preliminary data.</text>
</comment>
<protein>
    <recommendedName>
        <fullName evidence="2">Pyridinium-3,5-bisthiocarboxylic acid mononucleotide nickel insertion protein</fullName>
        <shortName evidence="2">P2TMN nickel insertion protein</shortName>
        <ecNumber evidence="2">4.99.1.12</ecNumber>
    </recommendedName>
    <alternativeName>
        <fullName evidence="2">Nickel-pincer cofactor biosynthesis protein LarC</fullName>
    </alternativeName>
</protein>
<keyword evidence="6" id="KW-1185">Reference proteome</keyword>
<feature type="region of interest" description="Disordered" evidence="3">
    <location>
        <begin position="69"/>
        <end position="98"/>
    </location>
</feature>
<keyword evidence="1 2" id="KW-0533">Nickel</keyword>
<dbReference type="GO" id="GO:0016151">
    <property type="term" value="F:nickel cation binding"/>
    <property type="evidence" value="ECO:0007669"/>
    <property type="project" value="UniProtKB-UniRule"/>
</dbReference>
<proteinExistence type="inferred from homology"/>
<evidence type="ECO:0000256" key="1">
    <source>
        <dbReference type="ARBA" id="ARBA00022596"/>
    </source>
</evidence>
<dbReference type="Gene3D" id="3.30.70.1380">
    <property type="entry name" value="Transcriptional regulatory protein pf0864 domain like"/>
    <property type="match status" value="1"/>
</dbReference>
<comment type="similarity">
    <text evidence="2">Belongs to the LarC family.</text>
</comment>
<dbReference type="Pfam" id="PF01969">
    <property type="entry name" value="Ni_insertion"/>
    <property type="match status" value="1"/>
</dbReference>
<keyword evidence="2" id="KW-0456">Lyase</keyword>
<dbReference type="RefSeq" id="WP_165640887.1">
    <property type="nucleotide sequence ID" value="NZ_JAAITT010000054.1"/>
</dbReference>
<evidence type="ECO:0000313" key="5">
    <source>
        <dbReference type="EMBL" id="NSJ52007.1"/>
    </source>
</evidence>
<dbReference type="Proteomes" id="UP000669239">
    <property type="component" value="Unassembled WGS sequence"/>
</dbReference>
<reference evidence="5" key="2">
    <citation type="submission" date="2020-02" db="EMBL/GenBank/DDBJ databases">
        <authorList>
            <person name="Littmann E."/>
            <person name="Sorbara M."/>
        </authorList>
    </citation>
    <scope>NUCLEOTIDE SEQUENCE</scope>
    <source>
        <strain evidence="5">MSK.1.17</strain>
    </source>
</reference>
<comment type="catalytic activity">
    <reaction evidence="2">
        <text>Ni(II)-pyridinium-3,5-bisthiocarboxylate mononucleotide = pyridinium-3,5-bisthiocarboxylate mononucleotide + Ni(2+)</text>
        <dbReference type="Rhea" id="RHEA:54784"/>
        <dbReference type="ChEBI" id="CHEBI:49786"/>
        <dbReference type="ChEBI" id="CHEBI:137372"/>
        <dbReference type="ChEBI" id="CHEBI:137373"/>
        <dbReference type="EC" id="4.99.1.12"/>
    </reaction>
</comment>